<reference evidence="2" key="1">
    <citation type="submission" date="2023-03" db="EMBL/GenBank/DDBJ databases">
        <title>Massive genome expansion in bonnet fungi (Mycena s.s.) driven by repeated elements and novel gene families across ecological guilds.</title>
        <authorList>
            <consortium name="Lawrence Berkeley National Laboratory"/>
            <person name="Harder C.B."/>
            <person name="Miyauchi S."/>
            <person name="Viragh M."/>
            <person name="Kuo A."/>
            <person name="Thoen E."/>
            <person name="Andreopoulos B."/>
            <person name="Lu D."/>
            <person name="Skrede I."/>
            <person name="Drula E."/>
            <person name="Henrissat B."/>
            <person name="Morin E."/>
            <person name="Kohler A."/>
            <person name="Barry K."/>
            <person name="LaButti K."/>
            <person name="Morin E."/>
            <person name="Salamov A."/>
            <person name="Lipzen A."/>
            <person name="Mereny Z."/>
            <person name="Hegedus B."/>
            <person name="Baldrian P."/>
            <person name="Stursova M."/>
            <person name="Weitz H."/>
            <person name="Taylor A."/>
            <person name="Grigoriev I.V."/>
            <person name="Nagy L.G."/>
            <person name="Martin F."/>
            <person name="Kauserud H."/>
        </authorList>
    </citation>
    <scope>NUCLEOTIDE SEQUENCE</scope>
    <source>
        <strain evidence="2">9284</strain>
    </source>
</reference>
<evidence type="ECO:0000313" key="3">
    <source>
        <dbReference type="Proteomes" id="UP001221142"/>
    </source>
</evidence>
<dbReference type="Proteomes" id="UP001221142">
    <property type="component" value="Unassembled WGS sequence"/>
</dbReference>
<sequence>MSTSSSVTVTGLSVLENPRKASPRTTVFDLYTFIGLPDLEKLQGSARYYSELEASYPDVAVYYVVMTIAKMEKGYKVYGPEDQYHFVGDIKMLQLICDFESPMFMTIDLAQPMFLFVSGVTVRSDTNAGTFTVDAEQFTSQHGEQRAVAGFAGKSVLPIVGFFPDSPRFRTKKPVPWKNRYVAIGGWLRGISSSLEGETLIERFRVEVEHIAFLGTYTAPATPIASSSSSSGDSDKGPAKKARFSYSSRFLKRPLDDDDSTEPGSSPSPSTSKTTGNAT</sequence>
<name>A0AAD7FE07_9AGAR</name>
<comment type="caution">
    <text evidence="2">The sequence shown here is derived from an EMBL/GenBank/DDBJ whole genome shotgun (WGS) entry which is preliminary data.</text>
</comment>
<organism evidence="2 3">
    <name type="scientific">Roridomyces roridus</name>
    <dbReference type="NCBI Taxonomy" id="1738132"/>
    <lineage>
        <taxon>Eukaryota</taxon>
        <taxon>Fungi</taxon>
        <taxon>Dikarya</taxon>
        <taxon>Basidiomycota</taxon>
        <taxon>Agaricomycotina</taxon>
        <taxon>Agaricomycetes</taxon>
        <taxon>Agaricomycetidae</taxon>
        <taxon>Agaricales</taxon>
        <taxon>Marasmiineae</taxon>
        <taxon>Mycenaceae</taxon>
        <taxon>Roridomyces</taxon>
    </lineage>
</organism>
<feature type="region of interest" description="Disordered" evidence="1">
    <location>
        <begin position="223"/>
        <end position="279"/>
    </location>
</feature>
<proteinExistence type="predicted"/>
<evidence type="ECO:0000256" key="1">
    <source>
        <dbReference type="SAM" id="MobiDB-lite"/>
    </source>
</evidence>
<evidence type="ECO:0000313" key="2">
    <source>
        <dbReference type="EMBL" id="KAJ7614549.1"/>
    </source>
</evidence>
<accession>A0AAD7FE07</accession>
<dbReference type="AlphaFoldDB" id="A0AAD7FE07"/>
<dbReference type="EMBL" id="JARKIF010000026">
    <property type="protein sequence ID" value="KAJ7614549.1"/>
    <property type="molecule type" value="Genomic_DNA"/>
</dbReference>
<protein>
    <submittedName>
        <fullName evidence="2">Uncharacterized protein</fullName>
    </submittedName>
</protein>
<gene>
    <name evidence="2" type="ORF">FB45DRAFT_1036014</name>
</gene>
<keyword evidence="3" id="KW-1185">Reference proteome</keyword>
<feature type="compositionally biased region" description="Low complexity" evidence="1">
    <location>
        <begin position="262"/>
        <end position="279"/>
    </location>
</feature>